<dbReference type="InterPro" id="IPR011990">
    <property type="entry name" value="TPR-like_helical_dom_sf"/>
</dbReference>
<keyword evidence="3" id="KW-1133">Transmembrane helix</keyword>
<reference evidence="5" key="1">
    <citation type="submission" date="2009-07" db="EMBL/GenBank/DDBJ databases">
        <title>Complete sequence of chromosome of Methylovorus sp. SIP3-4.</title>
        <authorList>
            <person name="Lucas S."/>
            <person name="Copeland A."/>
            <person name="Lapidus A."/>
            <person name="Glavina del Rio T."/>
            <person name="Tice H."/>
            <person name="Bruce D."/>
            <person name="Goodwin L."/>
            <person name="Pitluck S."/>
            <person name="Clum A."/>
            <person name="Larimer F."/>
            <person name="Land M."/>
            <person name="Hauser L."/>
            <person name="Kyrpides N."/>
            <person name="Mikhailova N."/>
            <person name="Kayluzhnaya M."/>
            <person name="Chistoserdova L."/>
        </authorList>
    </citation>
    <scope>NUCLEOTIDE SEQUENCE [LARGE SCALE GENOMIC DNA]</scope>
    <source>
        <strain evidence="5">SIP3-4</strain>
    </source>
</reference>
<dbReference type="SUPFAM" id="SSF48452">
    <property type="entry name" value="TPR-like"/>
    <property type="match status" value="1"/>
</dbReference>
<gene>
    <name evidence="4" type="ordered locus">Msip34_0080</name>
</gene>
<feature type="repeat" description="TPR" evidence="1">
    <location>
        <begin position="295"/>
        <end position="328"/>
    </location>
</feature>
<keyword evidence="3" id="KW-0472">Membrane</keyword>
<dbReference type="eggNOG" id="COG3118">
    <property type="taxonomic scope" value="Bacteria"/>
</dbReference>
<sequence>MSLLIKALSRAEQGKSSGDAATAETLSLEPQVAAGNTREAERAPVGDRATASTLMQAKPRHSGISPTTLSVLGLVLLLALLGGYFLYDYLQSLAKPEIVMAKMAPPEVPAAPSSPVDEELSVANDSPPAATSSAEVFSNKHPVPSAGADSALDMSAPAKSPAAVKAAPQVFGATPDLSTASTFTVSKSNIAPAVNPNLIAAYKAWQAGDIASAQKQYRMVLQSDSGNVDALLGMAAIALQQGRQADARGWYSKVLELDPRNPTAQSALIGIGEEADPLGSESALKNLLAQQPEAAHLHAMLGNLYASQQQWAAAQQAYFQAHHFAPDNVDYLFNLAVSLDQMGKPALALPYYLQTLQRLPAAGASQVDRAQLEARIAQLQP</sequence>
<feature type="region of interest" description="Disordered" evidence="2">
    <location>
        <begin position="16"/>
        <end position="48"/>
    </location>
</feature>
<keyword evidence="3" id="KW-0812">Transmembrane</keyword>
<keyword evidence="1" id="KW-0802">TPR repeat</keyword>
<dbReference type="STRING" id="582744.Msip34_0080"/>
<feature type="region of interest" description="Disordered" evidence="2">
    <location>
        <begin position="107"/>
        <end position="142"/>
    </location>
</feature>
<evidence type="ECO:0000313" key="4">
    <source>
        <dbReference type="EMBL" id="ACT49329.1"/>
    </source>
</evidence>
<dbReference type="GO" id="GO:0000030">
    <property type="term" value="F:mannosyltransferase activity"/>
    <property type="evidence" value="ECO:0007669"/>
    <property type="project" value="TreeGrafter"/>
</dbReference>
<dbReference type="Proteomes" id="UP000002743">
    <property type="component" value="Chromosome"/>
</dbReference>
<dbReference type="HOGENOM" id="CLU_040794_0_0_4"/>
<dbReference type="OrthoDB" id="5612599at2"/>
<proteinExistence type="predicted"/>
<evidence type="ECO:0000256" key="3">
    <source>
        <dbReference type="SAM" id="Phobius"/>
    </source>
</evidence>
<name>C6X859_METGS</name>
<dbReference type="SMART" id="SM00028">
    <property type="entry name" value="TPR"/>
    <property type="match status" value="3"/>
</dbReference>
<evidence type="ECO:0000256" key="1">
    <source>
        <dbReference type="PROSITE-ProRule" id="PRU00339"/>
    </source>
</evidence>
<dbReference type="PANTHER" id="PTHR44395:SF1">
    <property type="entry name" value="PROTEIN O-MANNOSYL-TRANSFERASE TMTC3"/>
    <property type="match status" value="1"/>
</dbReference>
<reference evidence="4 5" key="2">
    <citation type="journal article" date="2011" name="J. Bacteriol.">
        <title>Genomes of three methylotrophs from a single niche uncover genetic and metabolic divergence of Methylophilaceae.</title>
        <authorList>
            <person name="Lapidus A."/>
            <person name="Clum A."/>
            <person name="Labutti K."/>
            <person name="Kaluzhnaya M.G."/>
            <person name="Lim S."/>
            <person name="Beck D.A."/>
            <person name="Glavina Del Rio T."/>
            <person name="Nolan M."/>
            <person name="Mavromatis K."/>
            <person name="Huntemann M."/>
            <person name="Lucas S."/>
            <person name="Lidstrom M.E."/>
            <person name="Ivanova N."/>
            <person name="Chistoserdova L."/>
        </authorList>
    </citation>
    <scope>NUCLEOTIDE SEQUENCE [LARGE SCALE GENOMIC DNA]</scope>
    <source>
        <strain evidence="4 5">SIP3-4</strain>
    </source>
</reference>
<evidence type="ECO:0000313" key="5">
    <source>
        <dbReference type="Proteomes" id="UP000002743"/>
    </source>
</evidence>
<accession>C6X859</accession>
<organism evidence="4 5">
    <name type="scientific">Methylovorus glucosotrophus (strain SIP3-4)</name>
    <dbReference type="NCBI Taxonomy" id="582744"/>
    <lineage>
        <taxon>Bacteria</taxon>
        <taxon>Pseudomonadati</taxon>
        <taxon>Pseudomonadota</taxon>
        <taxon>Betaproteobacteria</taxon>
        <taxon>Nitrosomonadales</taxon>
        <taxon>Methylophilaceae</taxon>
        <taxon>Methylovorus</taxon>
    </lineage>
</organism>
<dbReference type="PANTHER" id="PTHR44395">
    <property type="match status" value="1"/>
</dbReference>
<dbReference type="EMBL" id="CP001674">
    <property type="protein sequence ID" value="ACT49329.1"/>
    <property type="molecule type" value="Genomic_DNA"/>
</dbReference>
<dbReference type="GO" id="GO:0035269">
    <property type="term" value="P:protein O-linked glycosylation via mannose"/>
    <property type="evidence" value="ECO:0007669"/>
    <property type="project" value="TreeGrafter"/>
</dbReference>
<dbReference type="RefSeq" id="WP_015829115.1">
    <property type="nucleotide sequence ID" value="NC_012969.1"/>
</dbReference>
<evidence type="ECO:0000256" key="2">
    <source>
        <dbReference type="SAM" id="MobiDB-lite"/>
    </source>
</evidence>
<dbReference type="Gene3D" id="1.25.40.10">
    <property type="entry name" value="Tetratricopeptide repeat domain"/>
    <property type="match status" value="2"/>
</dbReference>
<dbReference type="AlphaFoldDB" id="C6X859"/>
<feature type="transmembrane region" description="Helical" evidence="3">
    <location>
        <begin position="68"/>
        <end position="87"/>
    </location>
</feature>
<dbReference type="PROSITE" id="PS50005">
    <property type="entry name" value="TPR"/>
    <property type="match status" value="2"/>
</dbReference>
<dbReference type="KEGG" id="mei:Msip34_0080"/>
<protein>
    <submittedName>
        <fullName evidence="4">Tetratricopeptide TPR_2 repeat protein</fullName>
    </submittedName>
</protein>
<dbReference type="Pfam" id="PF13432">
    <property type="entry name" value="TPR_16"/>
    <property type="match status" value="2"/>
</dbReference>
<dbReference type="InterPro" id="IPR019734">
    <property type="entry name" value="TPR_rpt"/>
</dbReference>
<keyword evidence="5" id="KW-1185">Reference proteome</keyword>
<feature type="repeat" description="TPR" evidence="1">
    <location>
        <begin position="228"/>
        <end position="261"/>
    </location>
</feature>